<comment type="caution">
    <text evidence="7">The sequence shown here is derived from an EMBL/GenBank/DDBJ whole genome shotgun (WGS) entry which is preliminary data.</text>
</comment>
<accession>A0A9P6HK40</accession>
<evidence type="ECO:0000256" key="1">
    <source>
        <dbReference type="ARBA" id="ARBA00022574"/>
    </source>
</evidence>
<dbReference type="Pfam" id="PF02138">
    <property type="entry name" value="Beach"/>
    <property type="match status" value="1"/>
</dbReference>
<dbReference type="SUPFAM" id="SSF48371">
    <property type="entry name" value="ARM repeat"/>
    <property type="match status" value="1"/>
</dbReference>
<dbReference type="InterPro" id="IPR015943">
    <property type="entry name" value="WD40/YVTN_repeat-like_dom_sf"/>
</dbReference>
<dbReference type="CDD" id="cd06071">
    <property type="entry name" value="Beach"/>
    <property type="match status" value="1"/>
</dbReference>
<dbReference type="EMBL" id="WIUZ02000004">
    <property type="protein sequence ID" value="KAF9788514.1"/>
    <property type="molecule type" value="Genomic_DNA"/>
</dbReference>
<reference evidence="7" key="1">
    <citation type="journal article" date="2020" name="Nat. Commun.">
        <title>Large-scale genome sequencing of mycorrhizal fungi provides insights into the early evolution of symbiotic traits.</title>
        <authorList>
            <person name="Miyauchi S."/>
            <person name="Kiss E."/>
            <person name="Kuo A."/>
            <person name="Drula E."/>
            <person name="Kohler A."/>
            <person name="Sanchez-Garcia M."/>
            <person name="Morin E."/>
            <person name="Andreopoulos B."/>
            <person name="Barry K.W."/>
            <person name="Bonito G."/>
            <person name="Buee M."/>
            <person name="Carver A."/>
            <person name="Chen C."/>
            <person name="Cichocki N."/>
            <person name="Clum A."/>
            <person name="Culley D."/>
            <person name="Crous P.W."/>
            <person name="Fauchery L."/>
            <person name="Girlanda M."/>
            <person name="Hayes R.D."/>
            <person name="Keri Z."/>
            <person name="LaButti K."/>
            <person name="Lipzen A."/>
            <person name="Lombard V."/>
            <person name="Magnuson J."/>
            <person name="Maillard F."/>
            <person name="Murat C."/>
            <person name="Nolan M."/>
            <person name="Ohm R.A."/>
            <person name="Pangilinan J."/>
            <person name="Pereira M.F."/>
            <person name="Perotto S."/>
            <person name="Peter M."/>
            <person name="Pfister S."/>
            <person name="Riley R."/>
            <person name="Sitrit Y."/>
            <person name="Stielow J.B."/>
            <person name="Szollosi G."/>
            <person name="Zifcakova L."/>
            <person name="Stursova M."/>
            <person name="Spatafora J.W."/>
            <person name="Tedersoo L."/>
            <person name="Vaario L.M."/>
            <person name="Yamada A."/>
            <person name="Yan M."/>
            <person name="Wang P."/>
            <person name="Xu J."/>
            <person name="Bruns T."/>
            <person name="Baldrian P."/>
            <person name="Vilgalys R."/>
            <person name="Dunand C."/>
            <person name="Henrissat B."/>
            <person name="Grigoriev I.V."/>
            <person name="Hibbett D."/>
            <person name="Nagy L.G."/>
            <person name="Martin F.M."/>
        </authorList>
    </citation>
    <scope>NUCLEOTIDE SEQUENCE</scope>
    <source>
        <strain evidence="7">UH-Tt-Lm1</strain>
    </source>
</reference>
<feature type="region of interest" description="Disordered" evidence="4">
    <location>
        <begin position="1043"/>
        <end position="1083"/>
    </location>
</feature>
<dbReference type="SUPFAM" id="SSF49899">
    <property type="entry name" value="Concanavalin A-like lectins/glucanases"/>
    <property type="match status" value="1"/>
</dbReference>
<organism evidence="7 8">
    <name type="scientific">Thelephora terrestris</name>
    <dbReference type="NCBI Taxonomy" id="56493"/>
    <lineage>
        <taxon>Eukaryota</taxon>
        <taxon>Fungi</taxon>
        <taxon>Dikarya</taxon>
        <taxon>Basidiomycota</taxon>
        <taxon>Agaricomycotina</taxon>
        <taxon>Agaricomycetes</taxon>
        <taxon>Thelephorales</taxon>
        <taxon>Thelephoraceae</taxon>
        <taxon>Thelephora</taxon>
    </lineage>
</organism>
<reference evidence="7" key="2">
    <citation type="submission" date="2020-11" db="EMBL/GenBank/DDBJ databases">
        <authorList>
            <consortium name="DOE Joint Genome Institute"/>
            <person name="Kuo A."/>
            <person name="Miyauchi S."/>
            <person name="Kiss E."/>
            <person name="Drula E."/>
            <person name="Kohler A."/>
            <person name="Sanchez-Garcia M."/>
            <person name="Andreopoulos B."/>
            <person name="Barry K.W."/>
            <person name="Bonito G."/>
            <person name="Buee M."/>
            <person name="Carver A."/>
            <person name="Chen C."/>
            <person name="Cichocki N."/>
            <person name="Clum A."/>
            <person name="Culley D."/>
            <person name="Crous P.W."/>
            <person name="Fauchery L."/>
            <person name="Girlanda M."/>
            <person name="Hayes R."/>
            <person name="Keri Z."/>
            <person name="Labutti K."/>
            <person name="Lipzen A."/>
            <person name="Lombard V."/>
            <person name="Magnuson J."/>
            <person name="Maillard F."/>
            <person name="Morin E."/>
            <person name="Murat C."/>
            <person name="Nolan M."/>
            <person name="Ohm R."/>
            <person name="Pangilinan J."/>
            <person name="Pereira M."/>
            <person name="Perotto S."/>
            <person name="Peter M."/>
            <person name="Riley R."/>
            <person name="Sitrit Y."/>
            <person name="Stielow B."/>
            <person name="Szollosi G."/>
            <person name="Zifcakova L."/>
            <person name="Stursova M."/>
            <person name="Spatafora J.W."/>
            <person name="Tedersoo L."/>
            <person name="Vaario L.-M."/>
            <person name="Yamada A."/>
            <person name="Yan M."/>
            <person name="Wang P."/>
            <person name="Xu J."/>
            <person name="Bruns T."/>
            <person name="Baldrian P."/>
            <person name="Vilgalys R."/>
            <person name="Henrissat B."/>
            <person name="Grigoriev I.V."/>
            <person name="Hibbett D."/>
            <person name="Nagy L.G."/>
            <person name="Martin F.M."/>
        </authorList>
    </citation>
    <scope>NUCLEOTIDE SEQUENCE</scope>
    <source>
        <strain evidence="7">UH-Tt-Lm1</strain>
    </source>
</reference>
<dbReference type="InterPro" id="IPR036372">
    <property type="entry name" value="BEACH_dom_sf"/>
</dbReference>
<dbReference type="InterPro" id="IPR016024">
    <property type="entry name" value="ARM-type_fold"/>
</dbReference>
<dbReference type="InterPro" id="IPR056252">
    <property type="entry name" value="Alfy-like_Arm-like"/>
</dbReference>
<dbReference type="InterPro" id="IPR051944">
    <property type="entry name" value="BEACH_domain_protein"/>
</dbReference>
<dbReference type="Pfam" id="PF23295">
    <property type="entry name" value="Arm_4"/>
    <property type="match status" value="1"/>
</dbReference>
<feature type="repeat" description="WD" evidence="3">
    <location>
        <begin position="1776"/>
        <end position="1794"/>
    </location>
</feature>
<dbReference type="PANTHER" id="PTHR46108">
    <property type="entry name" value="BLUE CHEESE"/>
    <property type="match status" value="1"/>
</dbReference>
<dbReference type="InterPro" id="IPR001680">
    <property type="entry name" value="WD40_rpt"/>
</dbReference>
<feature type="region of interest" description="Disordered" evidence="4">
    <location>
        <begin position="1198"/>
        <end position="1217"/>
    </location>
</feature>
<dbReference type="SMART" id="SM00320">
    <property type="entry name" value="WD40"/>
    <property type="match status" value="3"/>
</dbReference>
<dbReference type="Proteomes" id="UP000736335">
    <property type="component" value="Unassembled WGS sequence"/>
</dbReference>
<feature type="compositionally biased region" description="Acidic residues" evidence="4">
    <location>
        <begin position="1205"/>
        <end position="1215"/>
    </location>
</feature>
<dbReference type="SUPFAM" id="SSF50729">
    <property type="entry name" value="PH domain-like"/>
    <property type="match status" value="1"/>
</dbReference>
<evidence type="ECO:0000259" key="6">
    <source>
        <dbReference type="PROSITE" id="PS51783"/>
    </source>
</evidence>
<dbReference type="PROSITE" id="PS50197">
    <property type="entry name" value="BEACH"/>
    <property type="match status" value="1"/>
</dbReference>
<protein>
    <submittedName>
        <fullName evidence="7">Beach-domain-containing protein</fullName>
    </submittedName>
</protein>
<evidence type="ECO:0000256" key="4">
    <source>
        <dbReference type="SAM" id="MobiDB-lite"/>
    </source>
</evidence>
<feature type="domain" description="BEACH-type PH" evidence="6">
    <location>
        <begin position="1227"/>
        <end position="1349"/>
    </location>
</feature>
<keyword evidence="2" id="KW-0677">Repeat</keyword>
<feature type="domain" description="BEACH" evidence="5">
    <location>
        <begin position="1383"/>
        <end position="1672"/>
    </location>
</feature>
<evidence type="ECO:0000313" key="7">
    <source>
        <dbReference type="EMBL" id="KAF9788514.1"/>
    </source>
</evidence>
<dbReference type="Pfam" id="PF15787">
    <property type="entry name" value="DUF4704"/>
    <property type="match status" value="1"/>
</dbReference>
<dbReference type="PROSITE" id="PS00678">
    <property type="entry name" value="WD_REPEATS_1"/>
    <property type="match status" value="1"/>
</dbReference>
<dbReference type="SUPFAM" id="SSF81837">
    <property type="entry name" value="BEACH domain"/>
    <property type="match status" value="1"/>
</dbReference>
<dbReference type="InterPro" id="IPR013320">
    <property type="entry name" value="ConA-like_dom_sf"/>
</dbReference>
<dbReference type="InterPro" id="IPR031570">
    <property type="entry name" value="NBEA/BDCP_DUF4704"/>
</dbReference>
<dbReference type="PROSITE" id="PS50294">
    <property type="entry name" value="WD_REPEATS_REGION"/>
    <property type="match status" value="1"/>
</dbReference>
<dbReference type="Pfam" id="PF00400">
    <property type="entry name" value="WD40"/>
    <property type="match status" value="2"/>
</dbReference>
<sequence>MLRTLLTPLSSRFSATFPNTPHTINEEDDVSPEDFARDVLIELMRSSIAKLKDAQDVGSRLEVLEEIHRVAQQDACTKDVFREMDGFLVLINLLTTVDMGEPPTGQILEQLRLTFSILSAVLRQHTINMDYFRLRVGYENLSRALSASILSAPTQLQTLGLLISFAIQDFSLSDYYQPGRSDLPEIQTRLDVIRQPGGIQVLWDTLTDIPPEPRDATLQALECLTSKCLRNRAVLNNLNITSSLLRLLLVSPPDSRERRRIQKTLRRVLELGVSASEARLILQSIVLPDNRLHPDVLEIVRGTARSRWPTHISFMSPASLSFSHDGVKTLPHTGFTYMAWLWVEKFPTLGSQSLFAFDLDSTRLISLDVHPEGKLSFKSTAQEQPAIFPRALITKARWTHISLVHYTHRSLNPTIRLFIDGVFCDGLNWPYPKNPTNATSASYIIGDSTSGATMQWCLSNSYLISIPLDNELHRFIHHLGPKYAANFQSDELVKKLTYEASTSLNIHLFNLGSQTAASGLLKILKSGVGFGEDSVLFLLKPGVLAEDDGKFSDVPWDQPTQVSASEWKRRGDVMKIESHGFDYAVWKLGGAAVYLRLVQLASNPHELSRALGILTDGLRNSWQNSEDMEHLRGYDILNHLLRSKAHLINTTGFETLFEFFGLNFRSTDHSTIVNAVAYRAIALDFLLWSRTSPEIQRAHLEHFTILMQTSRYKRFNVKQRYHKMGIVRKFLFVLQTDLYQPTLLPALIDALRAVVEASFSPEETIKPLLSMIAANVHNDTGPSASPHSAISRIDHANQRERAEHVLSMLASLLCSSPQLLQKFAAAVPFTRICLLLLGDRPSTTVAVEVLRLVRTSIDVSQTFVRKFELVSGWIILKNVLPYAWNSDVHQVAFEILLDYKGDDKTIVRCPNIIPAIIASLHRGLQYTATDLSVILDTLSVEGTTPPVILREDLEDLLEAIIQLHSISISFKQVFKSAQVTQQFIETHLAFASAIKSLPEISQRVTSLMDKMCHFAIALALDPLVPEALQAELMEAAEDAQRALNPNVPSSPIDPKLVPARRMSRHRSSSSINSTGERAVQKSMQRLQDWRKTIMVSESKRLRRTAIDIRENQRQIAGLTDWVKIVTNERGLWANTTGEPQWKLDDTEGPYRVRKKLEPTFDHIINSKVDSTRHQGEAGDVELDVQSVINVEVPPWAESYELSSTETEDNWGDDDPEDKHRRVRHQLEPGDVIEAVTTVARVIGVDSSAGLLIFGRNNLYFLDGLVENDDGEVIDAHYAPRKLLFIPGSTVELDGRQGALRWSYDKVLNHSNRSFLFRDVGVEIYFQDSISLFLVFLDKKHRQLAHQRLSAVVQRRVSIEPQSSALLRSPGFPAIIGRVGAKVLSGLWPDELSTAQRKWQTREISNFTYLSILNQLSGRTPNDATQYPVFPWVIQDYTSTTLDLKCEETYRDLSKPMGALTDARRDAASTRYTNLESVEEKPFHYGTHFSSSMIVCHFMIRLQPFTNMFKTLQGGDWDLPDRLFTDVKKAYDSASRDIRGDVRELIPEFYNLPEFLENLANLDFGRQQSTNEKIHDVGLPPWAKQDTYLFVTLNREALESEHVSRHLHEWIDLIWGHKQRDPASLNVFHPLSYEGSIDLDKITDELEREATVGIIHNFGQTPKKLFQSPHPQRITQGTYTLPLTLQRGIVEDYRLLEQTRRATRDLGPEFPVRSIFLDSVGGIGALSMGVVPIPPYAEEQVEWYPRGGRSDEVRIVVDRKVVQIIESVPCNSIAFADGENMASGGNDHTVRLWKLVRSYGVPLRVTISHVMRGHKEPVICLAASRTWSIVVSGSKDGSAIVWDLNRGTYVASIWHGDDERHGVHLVAINESTGNIATCSQEKLCLHTVNARRITELQLRSTSILPSITSITFLEREYTAQGIIATAGSDGEIALRTWNTDDTPTGGKAEWKFRTLRELIVRKTGAGRGRDIQITSLKFIGEVLYHGQDDGKVYSWTIPEQP</sequence>
<evidence type="ECO:0000313" key="8">
    <source>
        <dbReference type="Proteomes" id="UP000736335"/>
    </source>
</evidence>
<dbReference type="PROSITE" id="PS51783">
    <property type="entry name" value="PH_BEACH"/>
    <property type="match status" value="1"/>
</dbReference>
<dbReference type="Gene3D" id="2.130.10.10">
    <property type="entry name" value="YVTN repeat-like/Quinoprotein amine dehydrogenase"/>
    <property type="match status" value="1"/>
</dbReference>
<name>A0A9P6HK40_9AGAM</name>
<dbReference type="PANTHER" id="PTHR46108:SF4">
    <property type="entry name" value="BLUE CHEESE"/>
    <property type="match status" value="1"/>
</dbReference>
<evidence type="ECO:0000259" key="5">
    <source>
        <dbReference type="PROSITE" id="PS50197"/>
    </source>
</evidence>
<keyword evidence="1 3" id="KW-0853">WD repeat</keyword>
<keyword evidence="8" id="KW-1185">Reference proteome</keyword>
<evidence type="ECO:0000256" key="2">
    <source>
        <dbReference type="ARBA" id="ARBA00022737"/>
    </source>
</evidence>
<dbReference type="InterPro" id="IPR000409">
    <property type="entry name" value="BEACH_dom"/>
</dbReference>
<dbReference type="OrthoDB" id="26681at2759"/>
<dbReference type="InterPro" id="IPR036322">
    <property type="entry name" value="WD40_repeat_dom_sf"/>
</dbReference>
<dbReference type="PROSITE" id="PS50082">
    <property type="entry name" value="WD_REPEATS_2"/>
    <property type="match status" value="2"/>
</dbReference>
<gene>
    <name evidence="7" type="ORF">BJ322DRAFT_1099027</name>
</gene>
<proteinExistence type="predicted"/>
<dbReference type="SMART" id="SM01026">
    <property type="entry name" value="Beach"/>
    <property type="match status" value="1"/>
</dbReference>
<feature type="repeat" description="WD" evidence="3">
    <location>
        <begin position="1810"/>
        <end position="1851"/>
    </location>
</feature>
<evidence type="ECO:0000256" key="3">
    <source>
        <dbReference type="PROSITE-ProRule" id="PRU00221"/>
    </source>
</evidence>
<dbReference type="SUPFAM" id="SSF50978">
    <property type="entry name" value="WD40 repeat-like"/>
    <property type="match status" value="1"/>
</dbReference>
<dbReference type="InterPro" id="IPR019775">
    <property type="entry name" value="WD40_repeat_CS"/>
</dbReference>
<dbReference type="InterPro" id="IPR023362">
    <property type="entry name" value="PH-BEACH_dom"/>
</dbReference>
<dbReference type="Gene3D" id="1.10.1540.10">
    <property type="entry name" value="BEACH domain"/>
    <property type="match status" value="1"/>
</dbReference>